<comment type="caution">
    <text evidence="8">The sequence shown here is derived from an EMBL/GenBank/DDBJ whole genome shotgun (WGS) entry which is preliminary data.</text>
</comment>
<name>A0A9X3TVX8_9PROT</name>
<organism evidence="8 9">
    <name type="scientific">Govanella unica</name>
    <dbReference type="NCBI Taxonomy" id="2975056"/>
    <lineage>
        <taxon>Bacteria</taxon>
        <taxon>Pseudomonadati</taxon>
        <taxon>Pseudomonadota</taxon>
        <taxon>Alphaproteobacteria</taxon>
        <taxon>Emcibacterales</taxon>
        <taxon>Govanellaceae</taxon>
        <taxon>Govanella</taxon>
    </lineage>
</organism>
<evidence type="ECO:0000256" key="7">
    <source>
        <dbReference type="ARBA" id="ARBA00023277"/>
    </source>
</evidence>
<dbReference type="EMBL" id="JANWOI010000001">
    <property type="protein sequence ID" value="MDA5192689.1"/>
    <property type="molecule type" value="Genomic_DNA"/>
</dbReference>
<evidence type="ECO:0000313" key="8">
    <source>
        <dbReference type="EMBL" id="MDA5192689.1"/>
    </source>
</evidence>
<gene>
    <name evidence="8" type="primary">eda</name>
    <name evidence="8" type="ORF">NYP16_01795</name>
</gene>
<dbReference type="RefSeq" id="WP_274942393.1">
    <property type="nucleotide sequence ID" value="NZ_JANWOI010000001.1"/>
</dbReference>
<accession>A0A9X3TVX8</accession>
<reference evidence="8" key="2">
    <citation type="journal article" date="2023" name="Syst. Appl. Microbiol.">
        <title>Govania unica gen. nov., sp. nov., a rare biosphere bacterium that represents a novel family in the class Alphaproteobacteria.</title>
        <authorList>
            <person name="Vandamme P."/>
            <person name="Peeters C."/>
            <person name="Hettiarachchi A."/>
            <person name="Cnockaert M."/>
            <person name="Carlier A."/>
        </authorList>
    </citation>
    <scope>NUCLEOTIDE SEQUENCE</scope>
    <source>
        <strain evidence="8">LMG 31809</strain>
    </source>
</reference>
<dbReference type="Gene3D" id="3.20.20.70">
    <property type="entry name" value="Aldolase class I"/>
    <property type="match status" value="1"/>
</dbReference>
<evidence type="ECO:0000256" key="1">
    <source>
        <dbReference type="ARBA" id="ARBA00000654"/>
    </source>
</evidence>
<dbReference type="InterPro" id="IPR031337">
    <property type="entry name" value="KDPG/KHG_AS_1"/>
</dbReference>
<evidence type="ECO:0000256" key="4">
    <source>
        <dbReference type="ARBA" id="ARBA00011233"/>
    </source>
</evidence>
<sequence length="217" mass="22667">MTKLSLTDLEATLGSYGILPVVAISDDSQAVPLGEAVQAGGLPLLEVTFRTAAAARSIERLRLSVPDLLVGAGTILTVEQAKTAISAGAQFLVSPGFNIRTVLYAREHGIPFIPGVLTPTDIEEAISHDVTFVKLFPAGAIGGADYLKAVSAPYGMMRFMPTGGISPQNLRNFLDLRSVVACGGSWIAPTDWIDAGRYDDIRATAAAAVALVKGDAI</sequence>
<keyword evidence="9" id="KW-1185">Reference proteome</keyword>
<comment type="pathway">
    <text evidence="2">Carbohydrate acid metabolism; 2-dehydro-3-deoxy-D-gluconate degradation; D-glyceraldehyde 3-phosphate and pyruvate from 2-dehydro-3-deoxy-D-gluconate: step 2/2.</text>
</comment>
<dbReference type="NCBIfam" id="TIGR01182">
    <property type="entry name" value="eda"/>
    <property type="match status" value="1"/>
</dbReference>
<evidence type="ECO:0000256" key="3">
    <source>
        <dbReference type="ARBA" id="ARBA00006906"/>
    </source>
</evidence>
<dbReference type="InterPro" id="IPR013785">
    <property type="entry name" value="Aldolase_TIM"/>
</dbReference>
<keyword evidence="7" id="KW-0119">Carbohydrate metabolism</keyword>
<protein>
    <recommendedName>
        <fullName evidence="5">2-dehydro-3-deoxy-phosphogluconate aldolase</fullName>
        <ecNumber evidence="5">4.1.2.14</ecNumber>
    </recommendedName>
</protein>
<dbReference type="PROSITE" id="PS00159">
    <property type="entry name" value="ALDOLASE_KDPG_KHG_1"/>
    <property type="match status" value="1"/>
</dbReference>
<dbReference type="Proteomes" id="UP001141619">
    <property type="component" value="Unassembled WGS sequence"/>
</dbReference>
<comment type="catalytic activity">
    <reaction evidence="1">
        <text>2-dehydro-3-deoxy-6-phospho-D-gluconate = D-glyceraldehyde 3-phosphate + pyruvate</text>
        <dbReference type="Rhea" id="RHEA:17089"/>
        <dbReference type="ChEBI" id="CHEBI:15361"/>
        <dbReference type="ChEBI" id="CHEBI:57569"/>
        <dbReference type="ChEBI" id="CHEBI:59776"/>
        <dbReference type="EC" id="4.1.2.14"/>
    </reaction>
</comment>
<dbReference type="PANTHER" id="PTHR30246">
    <property type="entry name" value="2-KETO-3-DEOXY-6-PHOSPHOGLUCONATE ALDOLASE"/>
    <property type="match status" value="1"/>
</dbReference>
<dbReference type="AlphaFoldDB" id="A0A9X3TVX8"/>
<dbReference type="CDD" id="cd00452">
    <property type="entry name" value="KDPG_aldolase"/>
    <property type="match status" value="1"/>
</dbReference>
<comment type="similarity">
    <text evidence="3">Belongs to the KHG/KDPG aldolase family.</text>
</comment>
<evidence type="ECO:0000256" key="2">
    <source>
        <dbReference type="ARBA" id="ARBA00004736"/>
    </source>
</evidence>
<evidence type="ECO:0000256" key="6">
    <source>
        <dbReference type="ARBA" id="ARBA00023239"/>
    </source>
</evidence>
<dbReference type="EC" id="4.1.2.14" evidence="5"/>
<comment type="subunit">
    <text evidence="4">Homotrimer.</text>
</comment>
<dbReference type="GO" id="GO:0008675">
    <property type="term" value="F:2-dehydro-3-deoxy-phosphogluconate aldolase activity"/>
    <property type="evidence" value="ECO:0007669"/>
    <property type="project" value="UniProtKB-EC"/>
</dbReference>
<reference evidence="8" key="1">
    <citation type="submission" date="2022-08" db="EMBL/GenBank/DDBJ databases">
        <authorList>
            <person name="Vandamme P."/>
            <person name="Hettiarachchi A."/>
            <person name="Peeters C."/>
            <person name="Cnockaert M."/>
            <person name="Carlier A."/>
        </authorList>
    </citation>
    <scope>NUCLEOTIDE SEQUENCE</scope>
    <source>
        <strain evidence="8">LMG 31809</strain>
    </source>
</reference>
<dbReference type="PANTHER" id="PTHR30246:SF1">
    <property type="entry name" value="2-DEHYDRO-3-DEOXY-6-PHOSPHOGALACTONATE ALDOLASE-RELATED"/>
    <property type="match status" value="1"/>
</dbReference>
<dbReference type="SUPFAM" id="SSF51569">
    <property type="entry name" value="Aldolase"/>
    <property type="match status" value="1"/>
</dbReference>
<evidence type="ECO:0000256" key="5">
    <source>
        <dbReference type="ARBA" id="ARBA00013063"/>
    </source>
</evidence>
<proteinExistence type="inferred from homology"/>
<keyword evidence="6 8" id="KW-0456">Lyase</keyword>
<evidence type="ECO:0000313" key="9">
    <source>
        <dbReference type="Proteomes" id="UP001141619"/>
    </source>
</evidence>
<dbReference type="InterPro" id="IPR000887">
    <property type="entry name" value="Aldlse_KDPG_KHG"/>
</dbReference>
<dbReference type="Pfam" id="PF01081">
    <property type="entry name" value="Aldolase"/>
    <property type="match status" value="1"/>
</dbReference>